<dbReference type="SMART" id="SM00448">
    <property type="entry name" value="REC"/>
    <property type="match status" value="1"/>
</dbReference>
<dbReference type="SUPFAM" id="SSF46894">
    <property type="entry name" value="C-terminal effector domain of the bipartite response regulators"/>
    <property type="match status" value="1"/>
</dbReference>
<dbReference type="Pfam" id="PF00196">
    <property type="entry name" value="GerE"/>
    <property type="match status" value="1"/>
</dbReference>
<dbReference type="InterPro" id="IPR000792">
    <property type="entry name" value="Tscrpt_reg_LuxR_C"/>
</dbReference>
<feature type="domain" description="HTH luxR-type" evidence="3">
    <location>
        <begin position="152"/>
        <end position="217"/>
    </location>
</feature>
<dbReference type="InterPro" id="IPR016032">
    <property type="entry name" value="Sig_transdc_resp-reg_C-effctor"/>
</dbReference>
<organism evidence="5 6">
    <name type="scientific">Saccharopolyspora erythraea</name>
    <name type="common">Streptomyces erythraeus</name>
    <dbReference type="NCBI Taxonomy" id="1836"/>
    <lineage>
        <taxon>Bacteria</taxon>
        <taxon>Bacillati</taxon>
        <taxon>Actinomycetota</taxon>
        <taxon>Actinomycetes</taxon>
        <taxon>Pseudonocardiales</taxon>
        <taxon>Pseudonocardiaceae</taxon>
        <taxon>Saccharopolyspora</taxon>
    </lineage>
</organism>
<evidence type="ECO:0008006" key="7">
    <source>
        <dbReference type="Google" id="ProtNLM"/>
    </source>
</evidence>
<evidence type="ECO:0000313" key="6">
    <source>
        <dbReference type="Proteomes" id="UP001500729"/>
    </source>
</evidence>
<evidence type="ECO:0000256" key="2">
    <source>
        <dbReference type="PROSITE-ProRule" id="PRU00169"/>
    </source>
</evidence>
<dbReference type="PROSITE" id="PS50110">
    <property type="entry name" value="RESPONSE_REGULATORY"/>
    <property type="match status" value="1"/>
</dbReference>
<dbReference type="Gene3D" id="3.40.50.2300">
    <property type="match status" value="1"/>
</dbReference>
<dbReference type="PROSITE" id="PS50043">
    <property type="entry name" value="HTH_LUXR_2"/>
    <property type="match status" value="1"/>
</dbReference>
<protein>
    <recommendedName>
        <fullName evidence="7">Two-component system response regulator</fullName>
    </recommendedName>
</protein>
<feature type="domain" description="Response regulatory" evidence="4">
    <location>
        <begin position="12"/>
        <end position="125"/>
    </location>
</feature>
<keyword evidence="6" id="KW-1185">Reference proteome</keyword>
<evidence type="ECO:0000259" key="3">
    <source>
        <dbReference type="PROSITE" id="PS50043"/>
    </source>
</evidence>
<feature type="modified residue" description="4-aspartylphosphate" evidence="2">
    <location>
        <position position="61"/>
    </location>
</feature>
<dbReference type="InterPro" id="IPR039420">
    <property type="entry name" value="WalR-like"/>
</dbReference>
<proteinExistence type="predicted"/>
<keyword evidence="2" id="KW-0597">Phosphoprotein</keyword>
<reference evidence="5 6" key="1">
    <citation type="journal article" date="2019" name="Int. J. Syst. Evol. Microbiol.">
        <title>The Global Catalogue of Microorganisms (GCM) 10K type strain sequencing project: providing services to taxonomists for standard genome sequencing and annotation.</title>
        <authorList>
            <consortium name="The Broad Institute Genomics Platform"/>
            <consortium name="The Broad Institute Genome Sequencing Center for Infectious Disease"/>
            <person name="Wu L."/>
            <person name="Ma J."/>
        </authorList>
    </citation>
    <scope>NUCLEOTIDE SEQUENCE [LARGE SCALE GENOMIC DNA]</scope>
    <source>
        <strain evidence="5 6">JCM 10303</strain>
    </source>
</reference>
<keyword evidence="1" id="KW-0238">DNA-binding</keyword>
<dbReference type="PROSITE" id="PS00622">
    <property type="entry name" value="HTH_LUXR_1"/>
    <property type="match status" value="1"/>
</dbReference>
<dbReference type="CDD" id="cd06170">
    <property type="entry name" value="LuxR_C_like"/>
    <property type="match status" value="1"/>
</dbReference>
<dbReference type="Proteomes" id="UP001500729">
    <property type="component" value="Unassembled WGS sequence"/>
</dbReference>
<dbReference type="PANTHER" id="PTHR43214">
    <property type="entry name" value="TWO-COMPONENT RESPONSE REGULATOR"/>
    <property type="match status" value="1"/>
</dbReference>
<name>A0ABN1DPY5_SACER</name>
<dbReference type="EMBL" id="BAAAGS010000047">
    <property type="protein sequence ID" value="GAA0549207.1"/>
    <property type="molecule type" value="Genomic_DNA"/>
</dbReference>
<dbReference type="PRINTS" id="PR00038">
    <property type="entry name" value="HTHLUXR"/>
</dbReference>
<dbReference type="InterPro" id="IPR001789">
    <property type="entry name" value="Sig_transdc_resp-reg_receiver"/>
</dbReference>
<gene>
    <name evidence="5" type="ORF">GCM10009533_54800</name>
</gene>
<comment type="caution">
    <text evidence="5">The sequence shown here is derived from an EMBL/GenBank/DDBJ whole genome shotgun (WGS) entry which is preliminary data.</text>
</comment>
<accession>A0ABN1DPY5</accession>
<sequence length="239" mass="25517">MLCSLWWCVMVEVVVIAETRFYREGLALALHQAGNFDVVAAAAPAAIRQAPGERSRVVLLDVGHSADGPSAVAALRAGNPQMRIVAMGVSEGEADIVAYAEAGAAGYLTRDNSVAELVSAIDSAAKGEVRCSPRIAAVLSRRVAELAGELQPAGSDHGLSRREVEIAVLIEQGLSNQEIAHRLCIALATVKNHVHNILEKLGLHARADAAAWTRRQRLDHNALVGHLPDRAVRWRGNRG</sequence>
<evidence type="ECO:0000259" key="4">
    <source>
        <dbReference type="PROSITE" id="PS50110"/>
    </source>
</evidence>
<dbReference type="SUPFAM" id="SSF52172">
    <property type="entry name" value="CheY-like"/>
    <property type="match status" value="1"/>
</dbReference>
<evidence type="ECO:0000313" key="5">
    <source>
        <dbReference type="EMBL" id="GAA0549207.1"/>
    </source>
</evidence>
<dbReference type="Pfam" id="PF00072">
    <property type="entry name" value="Response_reg"/>
    <property type="match status" value="1"/>
</dbReference>
<dbReference type="InterPro" id="IPR011006">
    <property type="entry name" value="CheY-like_superfamily"/>
</dbReference>
<dbReference type="SMART" id="SM00421">
    <property type="entry name" value="HTH_LUXR"/>
    <property type="match status" value="1"/>
</dbReference>
<dbReference type="PANTHER" id="PTHR43214:SF38">
    <property type="entry name" value="NITRATE_NITRITE RESPONSE REGULATOR PROTEIN NARL"/>
    <property type="match status" value="1"/>
</dbReference>
<evidence type="ECO:0000256" key="1">
    <source>
        <dbReference type="ARBA" id="ARBA00023125"/>
    </source>
</evidence>